<feature type="region of interest" description="Disordered" evidence="1">
    <location>
        <begin position="20"/>
        <end position="80"/>
    </location>
</feature>
<gene>
    <name evidence="2" type="ORF">ABB37_09087</name>
</gene>
<reference evidence="2 3" key="1">
    <citation type="submission" date="2015-07" db="EMBL/GenBank/DDBJ databases">
        <title>High-quality genome of monoxenous trypanosomatid Leptomonas pyrrhocoris.</title>
        <authorList>
            <person name="Flegontov P."/>
            <person name="Butenko A."/>
            <person name="Firsov S."/>
            <person name="Vlcek C."/>
            <person name="Logacheva M.D."/>
            <person name="Field M."/>
            <person name="Filatov D."/>
            <person name="Flegontova O."/>
            <person name="Gerasimov E."/>
            <person name="Jackson A.P."/>
            <person name="Kelly S."/>
            <person name="Opperdoes F."/>
            <person name="O'Reilly A."/>
            <person name="Votypka J."/>
            <person name="Yurchenko V."/>
            <person name="Lukes J."/>
        </authorList>
    </citation>
    <scope>NUCLEOTIDE SEQUENCE [LARGE SCALE GENOMIC DNA]</scope>
    <source>
        <strain evidence="2">H10</strain>
    </source>
</reference>
<dbReference type="OMA" id="EFALMQG"/>
<dbReference type="VEuPathDB" id="TriTrypDB:LpyrH10_29_0020"/>
<dbReference type="InterPro" id="IPR050693">
    <property type="entry name" value="Hsp70_NEF-Inhibitors"/>
</dbReference>
<dbReference type="OrthoDB" id="10250458at2759"/>
<proteinExistence type="predicted"/>
<evidence type="ECO:0000313" key="3">
    <source>
        <dbReference type="Proteomes" id="UP000037923"/>
    </source>
</evidence>
<protein>
    <submittedName>
        <fullName evidence="2">Uncharacterized protein</fullName>
    </submittedName>
</protein>
<comment type="caution">
    <text evidence="2">The sequence shown here is derived from an EMBL/GenBank/DDBJ whole genome shotgun (WGS) entry which is preliminary data.</text>
</comment>
<keyword evidence="3" id="KW-1185">Reference proteome</keyword>
<dbReference type="AlphaFoldDB" id="A0A0M9FR57"/>
<dbReference type="Gene3D" id="1.25.10.10">
    <property type="entry name" value="Leucine-rich Repeat Variant"/>
    <property type="match status" value="1"/>
</dbReference>
<dbReference type="RefSeq" id="XP_015652814.1">
    <property type="nucleotide sequence ID" value="XM_015808361.1"/>
</dbReference>
<dbReference type="PANTHER" id="PTHR19316">
    <property type="entry name" value="PROTEIN FOLDING REGULATOR"/>
    <property type="match status" value="1"/>
</dbReference>
<dbReference type="InterPro" id="IPR011989">
    <property type="entry name" value="ARM-like"/>
</dbReference>
<evidence type="ECO:0000256" key="1">
    <source>
        <dbReference type="SAM" id="MobiDB-lite"/>
    </source>
</evidence>
<name>A0A0M9FR57_LEPPY</name>
<dbReference type="GeneID" id="26909370"/>
<dbReference type="EMBL" id="LGTL01000029">
    <property type="protein sequence ID" value="KPA74376.1"/>
    <property type="molecule type" value="Genomic_DNA"/>
</dbReference>
<accession>A0A0M9FR57</accession>
<dbReference type="GO" id="GO:0005783">
    <property type="term" value="C:endoplasmic reticulum"/>
    <property type="evidence" value="ECO:0007669"/>
    <property type="project" value="TreeGrafter"/>
</dbReference>
<dbReference type="Proteomes" id="UP000037923">
    <property type="component" value="Unassembled WGS sequence"/>
</dbReference>
<evidence type="ECO:0000313" key="2">
    <source>
        <dbReference type="EMBL" id="KPA74375.1"/>
    </source>
</evidence>
<dbReference type="InterPro" id="IPR016024">
    <property type="entry name" value="ARM-type_fold"/>
</dbReference>
<dbReference type="SUPFAM" id="SSF48371">
    <property type="entry name" value="ARM repeat"/>
    <property type="match status" value="1"/>
</dbReference>
<dbReference type="EMBL" id="LGTL01000029">
    <property type="protein sequence ID" value="KPA74375.1"/>
    <property type="molecule type" value="Genomic_DNA"/>
</dbReference>
<feature type="compositionally biased region" description="Polar residues" evidence="1">
    <location>
        <begin position="29"/>
        <end position="60"/>
    </location>
</feature>
<dbReference type="PANTHER" id="PTHR19316:SF18">
    <property type="entry name" value="HSP70-BINDING PROTEIN 1"/>
    <property type="match status" value="1"/>
</dbReference>
<dbReference type="RefSeq" id="XP_015652815.1">
    <property type="nucleotide sequence ID" value="XM_015808362.1"/>
</dbReference>
<dbReference type="GO" id="GO:0000774">
    <property type="term" value="F:adenyl-nucleotide exchange factor activity"/>
    <property type="evidence" value="ECO:0007669"/>
    <property type="project" value="TreeGrafter"/>
</dbReference>
<organism evidence="2 3">
    <name type="scientific">Leptomonas pyrrhocoris</name>
    <name type="common">Firebug parasite</name>
    <dbReference type="NCBI Taxonomy" id="157538"/>
    <lineage>
        <taxon>Eukaryota</taxon>
        <taxon>Discoba</taxon>
        <taxon>Euglenozoa</taxon>
        <taxon>Kinetoplastea</taxon>
        <taxon>Metakinetoplastina</taxon>
        <taxon>Trypanosomatida</taxon>
        <taxon>Trypanosomatidae</taxon>
        <taxon>Leishmaniinae</taxon>
        <taxon>Leptomonas</taxon>
    </lineage>
</organism>
<sequence length="448" mass="48020">MSVDPAINAALLNMCAQVQDSGGNRAPSAGTSTAGVPASSTLAVAPSTTTSALGTNNDATINKKGDNSSSRGAPTPASHLARPASDYAWLRDALASVESPEKRVKQLLLLMENKAVDGGDSPVEVADRLEALEELSDMVEDVNWAAEFTLMEGPQRVLRVLRRERSAHPLTTISDPLSPAEGEAAEPPGEVTLNSISLYTQLAMIIAHSSQLNEPVQVVYCAAHWEEVLLRLVWDTIKAVEKVWCVPTRVDVAVTAASNNAKLMRLLAALLHACSCLCRECPPNTIQFLQHGGLAVLAAVLQLTRTVVSTVPATSAAGAPGVVTTIDESNEGDSEDYAQVVGGANKVTSRVLFFLRYLASTGVSSEEVIQLSCQHAQENADEAVQKAVAQELLELVAKNPKMIKEAVHTHMPKRFYEWKKQLQHMVGDAAESGKDERQRFVEALDESN</sequence>